<dbReference type="EMBL" id="NTGA01000031">
    <property type="protein sequence ID" value="PAY22093.1"/>
    <property type="molecule type" value="Genomic_DNA"/>
</dbReference>
<keyword evidence="3" id="KW-0597">Phosphoprotein</keyword>
<dbReference type="CDD" id="cd16917">
    <property type="entry name" value="HATPase_UhpB-NarQ-NarX-like"/>
    <property type="match status" value="1"/>
</dbReference>
<dbReference type="AlphaFoldDB" id="A0A2A2WM16"/>
<comment type="catalytic activity">
    <reaction evidence="1">
        <text>ATP + protein L-histidine = ADP + protein N-phospho-L-histidine.</text>
        <dbReference type="EC" id="2.7.13.3"/>
    </reaction>
</comment>
<reference evidence="13" key="1">
    <citation type="submission" date="2017-09" db="EMBL/GenBank/DDBJ databases">
        <authorList>
            <person name="Zhang Y."/>
            <person name="Huang X."/>
            <person name="Liu J."/>
            <person name="Lu L."/>
            <person name="Peng K."/>
        </authorList>
    </citation>
    <scope>NUCLEOTIDE SEQUENCE [LARGE SCALE GENOMIC DNA]</scope>
    <source>
        <strain evidence="13">S-XJ-1</strain>
    </source>
</reference>
<evidence type="ECO:0000256" key="1">
    <source>
        <dbReference type="ARBA" id="ARBA00000085"/>
    </source>
</evidence>
<dbReference type="GO" id="GO:0005524">
    <property type="term" value="F:ATP binding"/>
    <property type="evidence" value="ECO:0007669"/>
    <property type="project" value="UniProtKB-KW"/>
</dbReference>
<evidence type="ECO:0000313" key="12">
    <source>
        <dbReference type="EMBL" id="PAY22093.1"/>
    </source>
</evidence>
<keyword evidence="4" id="KW-0808">Transferase</keyword>
<evidence type="ECO:0000313" key="13">
    <source>
        <dbReference type="Proteomes" id="UP000218810"/>
    </source>
</evidence>
<feature type="transmembrane region" description="Helical" evidence="9">
    <location>
        <begin position="86"/>
        <end position="103"/>
    </location>
</feature>
<feature type="transmembrane region" description="Helical" evidence="9">
    <location>
        <begin position="163"/>
        <end position="181"/>
    </location>
</feature>
<keyword evidence="8" id="KW-0902">Two-component regulatory system</keyword>
<dbReference type="PANTHER" id="PTHR24421:SF10">
    <property type="entry name" value="NITRATE_NITRITE SENSOR PROTEIN NARQ"/>
    <property type="match status" value="1"/>
</dbReference>
<keyword evidence="7" id="KW-0067">ATP-binding</keyword>
<keyword evidence="13" id="KW-1185">Reference proteome</keyword>
<evidence type="ECO:0000256" key="9">
    <source>
        <dbReference type="SAM" id="Phobius"/>
    </source>
</evidence>
<evidence type="ECO:0000256" key="4">
    <source>
        <dbReference type="ARBA" id="ARBA00022679"/>
    </source>
</evidence>
<dbReference type="InterPro" id="IPR003594">
    <property type="entry name" value="HATPase_dom"/>
</dbReference>
<dbReference type="RefSeq" id="WP_095719191.1">
    <property type="nucleotide sequence ID" value="NZ_NTGA01000031.1"/>
</dbReference>
<dbReference type="GO" id="GO:0000155">
    <property type="term" value="F:phosphorelay sensor kinase activity"/>
    <property type="evidence" value="ECO:0007669"/>
    <property type="project" value="InterPro"/>
</dbReference>
<keyword evidence="9" id="KW-0472">Membrane</keyword>
<dbReference type="InterPro" id="IPR011712">
    <property type="entry name" value="Sig_transdc_His_kin_sub3_dim/P"/>
</dbReference>
<dbReference type="Pfam" id="PF02518">
    <property type="entry name" value="HATPase_c"/>
    <property type="match status" value="1"/>
</dbReference>
<sequence length="428" mass="45632">MSVMRTDQLTAPGAWWDARLTRLGFRRPVARDALLAVTVAVVMAAAVLSAMRYAPADLAPAEGTVTWFVAIVVVQSLALTLRRVRLGWCAVLVIATQVGLVALDPEVSVRGIAGVVVAVTLGTMFPAGRALRMAAAATGAESVAVAAVALARGAGIGVTVEHVLSTVAVWIPSVLLGVYLATRRDHLRLVQERADRLERDRDARVRSAVVEERARLARELHDVAAHHLSAMVVQAAAVERLVDRDPDAARAGAVWLRNQGRETLDNLRQMVGLLREDPEYAGEAGGRDRLAPVPGVAALDHLARTARALGDRVTVEHVGDPIPLPTLVDVSVFRVAQQAVTNARQHARGTDVTIRVIHEVDGVVLEVHNGPARTPAEPERATRGGAGLAVMRERAGLVGGTLEAGATDDGGWRVWLRVPLATHDGRRE</sequence>
<dbReference type="InterPro" id="IPR036890">
    <property type="entry name" value="HATPase_C_sf"/>
</dbReference>
<evidence type="ECO:0000259" key="10">
    <source>
        <dbReference type="Pfam" id="PF02518"/>
    </source>
</evidence>
<evidence type="ECO:0000256" key="3">
    <source>
        <dbReference type="ARBA" id="ARBA00022553"/>
    </source>
</evidence>
<comment type="caution">
    <text evidence="12">The sequence shown here is derived from an EMBL/GenBank/DDBJ whole genome shotgun (WGS) entry which is preliminary data.</text>
</comment>
<evidence type="ECO:0000256" key="5">
    <source>
        <dbReference type="ARBA" id="ARBA00022741"/>
    </source>
</evidence>
<feature type="transmembrane region" description="Helical" evidence="9">
    <location>
        <begin position="109"/>
        <end position="127"/>
    </location>
</feature>
<evidence type="ECO:0000256" key="7">
    <source>
        <dbReference type="ARBA" id="ARBA00022840"/>
    </source>
</evidence>
<evidence type="ECO:0000259" key="11">
    <source>
        <dbReference type="Pfam" id="PF07730"/>
    </source>
</evidence>
<feature type="domain" description="Signal transduction histidine kinase subgroup 3 dimerisation and phosphoacceptor" evidence="11">
    <location>
        <begin position="212"/>
        <end position="277"/>
    </location>
</feature>
<dbReference type="PANTHER" id="PTHR24421">
    <property type="entry name" value="NITRATE/NITRITE SENSOR PROTEIN NARX-RELATED"/>
    <property type="match status" value="1"/>
</dbReference>
<dbReference type="Gene3D" id="3.30.565.10">
    <property type="entry name" value="Histidine kinase-like ATPase, C-terminal domain"/>
    <property type="match status" value="1"/>
</dbReference>
<name>A0A2A2WM16_9ACTN</name>
<protein>
    <recommendedName>
        <fullName evidence="2">histidine kinase</fullName>
        <ecNumber evidence="2">2.7.13.3</ecNumber>
    </recommendedName>
</protein>
<keyword evidence="6 12" id="KW-0418">Kinase</keyword>
<dbReference type="Proteomes" id="UP000218810">
    <property type="component" value="Unassembled WGS sequence"/>
</dbReference>
<feature type="domain" description="Histidine kinase/HSP90-like ATPase" evidence="10">
    <location>
        <begin position="331"/>
        <end position="421"/>
    </location>
</feature>
<dbReference type="Pfam" id="PF07730">
    <property type="entry name" value="HisKA_3"/>
    <property type="match status" value="1"/>
</dbReference>
<dbReference type="InterPro" id="IPR050482">
    <property type="entry name" value="Sensor_HK_TwoCompSys"/>
</dbReference>
<dbReference type="GO" id="GO:0046983">
    <property type="term" value="F:protein dimerization activity"/>
    <property type="evidence" value="ECO:0007669"/>
    <property type="project" value="InterPro"/>
</dbReference>
<evidence type="ECO:0000256" key="8">
    <source>
        <dbReference type="ARBA" id="ARBA00023012"/>
    </source>
</evidence>
<proteinExistence type="predicted"/>
<dbReference type="Gene3D" id="1.20.5.1930">
    <property type="match status" value="1"/>
</dbReference>
<dbReference type="SUPFAM" id="SSF55874">
    <property type="entry name" value="ATPase domain of HSP90 chaperone/DNA topoisomerase II/histidine kinase"/>
    <property type="match status" value="1"/>
</dbReference>
<keyword evidence="5" id="KW-0547">Nucleotide-binding</keyword>
<dbReference type="GO" id="GO:0016020">
    <property type="term" value="C:membrane"/>
    <property type="evidence" value="ECO:0007669"/>
    <property type="project" value="InterPro"/>
</dbReference>
<feature type="transmembrane region" description="Helical" evidence="9">
    <location>
        <begin position="33"/>
        <end position="53"/>
    </location>
</feature>
<feature type="transmembrane region" description="Helical" evidence="9">
    <location>
        <begin position="134"/>
        <end position="151"/>
    </location>
</feature>
<organism evidence="12 13">
    <name type="scientific">Dietzia natronolimnaea</name>
    <dbReference type="NCBI Taxonomy" id="161920"/>
    <lineage>
        <taxon>Bacteria</taxon>
        <taxon>Bacillati</taxon>
        <taxon>Actinomycetota</taxon>
        <taxon>Actinomycetes</taxon>
        <taxon>Mycobacteriales</taxon>
        <taxon>Dietziaceae</taxon>
        <taxon>Dietzia</taxon>
    </lineage>
</organism>
<keyword evidence="9" id="KW-1133">Transmembrane helix</keyword>
<evidence type="ECO:0000256" key="2">
    <source>
        <dbReference type="ARBA" id="ARBA00012438"/>
    </source>
</evidence>
<dbReference type="OrthoDB" id="227596at2"/>
<evidence type="ECO:0000256" key="6">
    <source>
        <dbReference type="ARBA" id="ARBA00022777"/>
    </source>
</evidence>
<dbReference type="EC" id="2.7.13.3" evidence="2"/>
<keyword evidence="9" id="KW-0812">Transmembrane</keyword>
<gene>
    <name evidence="12" type="ORF">CEY15_15545</name>
</gene>
<feature type="transmembrane region" description="Helical" evidence="9">
    <location>
        <begin position="65"/>
        <end position="81"/>
    </location>
</feature>
<accession>A0A2A2WM16</accession>